<dbReference type="InterPro" id="IPR039537">
    <property type="entry name" value="Retrotran_Ty1/copia-like"/>
</dbReference>
<evidence type="ECO:0000259" key="1">
    <source>
        <dbReference type="PROSITE" id="PS50994"/>
    </source>
</evidence>
<dbReference type="InterPro" id="IPR012337">
    <property type="entry name" value="RNaseH-like_sf"/>
</dbReference>
<name>A0A5D3BBK2_CUCMM</name>
<sequence length="472" mass="52479">MVSEQSNNETLENNLRETQIETKPVTTAAMEKLLQNLQKPPIYPTGVVSQPYALPSDQKMPYALSAFHLIAQPIPFYVSSDVQPLNPSGHPHPHAYPVHNCKQGTLDVATYFNKLFLLWQEMDLCIETVWDTPNDGLNLKFDTVCGRILEQRPLSSLMEVCFEVRLEEDRTNAMGVLTTSTIDSVAFSARSSNHDSDKNNGNSIPVCEHCKKQWHSKDQCWKLQGRLVGGKIRSSNEKQNSGRAYISKTILASISQSTGPIASQTKTPTLGVIAQSGMPQSLGLINVDGKNPWILDSGATDHSIDMSSKRTIGTASHSRRLYILDDDTSCSSFSRVSLLSSYFSTSKQDSSKGIVLQTSCAYTPQQNGVAERKNHHLVEVAHSLMLSTSFLSYLWGYAILTSAHLINRMPSCILYLYTPLDCLKESYPSTRLVSKVPFRVFGCTAYVHNFGPNQTKFTPRAQACVFVEYPLH</sequence>
<proteinExistence type="predicted"/>
<evidence type="ECO:0000313" key="2">
    <source>
        <dbReference type="EMBL" id="TYJ96693.1"/>
    </source>
</evidence>
<gene>
    <name evidence="2" type="ORF">E5676_scaffold535G00070</name>
</gene>
<feature type="domain" description="Integrase catalytic" evidence="1">
    <location>
        <begin position="256"/>
        <end position="427"/>
    </location>
</feature>
<keyword evidence="2" id="KW-0675">Receptor</keyword>
<dbReference type="PANTHER" id="PTHR42648">
    <property type="entry name" value="TRANSPOSASE, PUTATIVE-RELATED"/>
    <property type="match status" value="1"/>
</dbReference>
<dbReference type="InterPro" id="IPR001584">
    <property type="entry name" value="Integrase_cat-core"/>
</dbReference>
<reference evidence="2 3" key="1">
    <citation type="submission" date="2019-08" db="EMBL/GenBank/DDBJ databases">
        <title>Draft genome sequences of two oriental melons (Cucumis melo L. var makuwa).</title>
        <authorList>
            <person name="Kwon S.-Y."/>
        </authorList>
    </citation>
    <scope>NUCLEOTIDE SEQUENCE [LARGE SCALE GENOMIC DNA]</scope>
    <source>
        <strain evidence="3">cv. Chang Bougi</strain>
        <tissue evidence="2">Leaf</tissue>
    </source>
</reference>
<dbReference type="Gene3D" id="3.30.420.10">
    <property type="entry name" value="Ribonuclease H-like superfamily/Ribonuclease H"/>
    <property type="match status" value="1"/>
</dbReference>
<organism evidence="2 3">
    <name type="scientific">Cucumis melo var. makuwa</name>
    <name type="common">Oriental melon</name>
    <dbReference type="NCBI Taxonomy" id="1194695"/>
    <lineage>
        <taxon>Eukaryota</taxon>
        <taxon>Viridiplantae</taxon>
        <taxon>Streptophyta</taxon>
        <taxon>Embryophyta</taxon>
        <taxon>Tracheophyta</taxon>
        <taxon>Spermatophyta</taxon>
        <taxon>Magnoliopsida</taxon>
        <taxon>eudicotyledons</taxon>
        <taxon>Gunneridae</taxon>
        <taxon>Pentapetalae</taxon>
        <taxon>rosids</taxon>
        <taxon>fabids</taxon>
        <taxon>Cucurbitales</taxon>
        <taxon>Cucurbitaceae</taxon>
        <taxon>Benincaseae</taxon>
        <taxon>Cucumis</taxon>
    </lineage>
</organism>
<dbReference type="InterPro" id="IPR036397">
    <property type="entry name" value="RNaseH_sf"/>
</dbReference>
<dbReference type="GO" id="GO:0015074">
    <property type="term" value="P:DNA integration"/>
    <property type="evidence" value="ECO:0007669"/>
    <property type="project" value="InterPro"/>
</dbReference>
<dbReference type="EMBL" id="SSTD01019279">
    <property type="protein sequence ID" value="TYJ96693.1"/>
    <property type="molecule type" value="Genomic_DNA"/>
</dbReference>
<dbReference type="GO" id="GO:0003676">
    <property type="term" value="F:nucleic acid binding"/>
    <property type="evidence" value="ECO:0007669"/>
    <property type="project" value="InterPro"/>
</dbReference>
<dbReference type="AlphaFoldDB" id="A0A5D3BBK2"/>
<dbReference type="PROSITE" id="PS50994">
    <property type="entry name" value="INTEGRASE"/>
    <property type="match status" value="1"/>
</dbReference>
<protein>
    <submittedName>
        <fullName evidence="2">Cysteine-rich RLK (RECEPTOR-like protein kinase) 8</fullName>
    </submittedName>
</protein>
<comment type="caution">
    <text evidence="2">The sequence shown here is derived from an EMBL/GenBank/DDBJ whole genome shotgun (WGS) entry which is preliminary data.</text>
</comment>
<dbReference type="GO" id="GO:0016301">
    <property type="term" value="F:kinase activity"/>
    <property type="evidence" value="ECO:0007669"/>
    <property type="project" value="UniProtKB-KW"/>
</dbReference>
<dbReference type="Proteomes" id="UP000321947">
    <property type="component" value="Unassembled WGS sequence"/>
</dbReference>
<keyword evidence="2" id="KW-0418">Kinase</keyword>
<keyword evidence="2" id="KW-0808">Transferase</keyword>
<accession>A0A5D3BBK2</accession>
<dbReference type="SUPFAM" id="SSF53098">
    <property type="entry name" value="Ribonuclease H-like"/>
    <property type="match status" value="1"/>
</dbReference>
<evidence type="ECO:0000313" key="3">
    <source>
        <dbReference type="Proteomes" id="UP000321947"/>
    </source>
</evidence>
<dbReference type="PANTHER" id="PTHR42648:SF28">
    <property type="entry name" value="TRANSPOSON-ENCODED PROTEIN WITH RIBONUCLEASE H-LIKE AND RETROVIRUS ZINC FINGER-LIKE DOMAINS"/>
    <property type="match status" value="1"/>
</dbReference>